<comment type="similarity">
    <text evidence="2">Belongs to the GSP G family.</text>
</comment>
<keyword evidence="6" id="KW-0997">Cell inner membrane</keyword>
<dbReference type="GO" id="GO:0015627">
    <property type="term" value="C:type II protein secretion system complex"/>
    <property type="evidence" value="ECO:0007669"/>
    <property type="project" value="InterPro"/>
</dbReference>
<keyword evidence="8 10" id="KW-1133">Transmembrane helix</keyword>
<accession>A0A1H6MAE9</accession>
<dbReference type="RefSeq" id="WP_010452051.1">
    <property type="nucleotide sequence ID" value="NZ_CP087202.1"/>
</dbReference>
<feature type="transmembrane region" description="Helical" evidence="10">
    <location>
        <begin position="21"/>
        <end position="39"/>
    </location>
</feature>
<dbReference type="PRINTS" id="PR00813">
    <property type="entry name" value="BCTERIALGSPG"/>
</dbReference>
<evidence type="ECO:0000259" key="11">
    <source>
        <dbReference type="Pfam" id="PF08334"/>
    </source>
</evidence>
<reference evidence="12 13" key="1">
    <citation type="submission" date="2016-10" db="EMBL/GenBank/DDBJ databases">
        <authorList>
            <person name="de Groot N.N."/>
        </authorList>
    </citation>
    <scope>NUCLEOTIDE SEQUENCE [LARGE SCALE GENOMIC DNA]</scope>
    <source>
        <strain evidence="12 13">LMG 2158</strain>
    </source>
</reference>
<keyword evidence="9 10" id="KW-0472">Membrane</keyword>
<protein>
    <recommendedName>
        <fullName evidence="3">Type II secretion system core protein G</fullName>
    </recommendedName>
</protein>
<evidence type="ECO:0000256" key="10">
    <source>
        <dbReference type="SAM" id="Phobius"/>
    </source>
</evidence>
<dbReference type="InterPro" id="IPR012902">
    <property type="entry name" value="N_methyl_site"/>
</dbReference>
<evidence type="ECO:0000256" key="3">
    <source>
        <dbReference type="ARBA" id="ARBA00020042"/>
    </source>
</evidence>
<dbReference type="GO" id="GO:0015628">
    <property type="term" value="P:protein secretion by the type II secretion system"/>
    <property type="evidence" value="ECO:0007669"/>
    <property type="project" value="InterPro"/>
</dbReference>
<dbReference type="Pfam" id="PF07963">
    <property type="entry name" value="N_methyl"/>
    <property type="match status" value="1"/>
</dbReference>
<sequence>MKAFSSRRHPRIRPCASGFTLLELLVVLLIIALLAGYVGPKMFDRLELAKVQTAKGQMKSLADALNQYRLDNGHYPSEAQGLNVLIERPASEPAWHGPYLSKGVPPDPWNNPYLFKNPGAGHEVEIISLGRDGKAAGDGTNADIVYGF</sequence>
<dbReference type="PANTHER" id="PTHR30093:SF44">
    <property type="entry name" value="TYPE II SECRETION SYSTEM CORE PROTEIN G"/>
    <property type="match status" value="1"/>
</dbReference>
<evidence type="ECO:0000256" key="7">
    <source>
        <dbReference type="ARBA" id="ARBA00022692"/>
    </source>
</evidence>
<dbReference type="InterPro" id="IPR000983">
    <property type="entry name" value="Bac_GSPG_pilin"/>
</dbReference>
<evidence type="ECO:0000256" key="8">
    <source>
        <dbReference type="ARBA" id="ARBA00022989"/>
    </source>
</evidence>
<keyword evidence="4" id="KW-1003">Cell membrane</keyword>
<evidence type="ECO:0000313" key="12">
    <source>
        <dbReference type="EMBL" id="SEH98436.1"/>
    </source>
</evidence>
<dbReference type="GO" id="GO:0005886">
    <property type="term" value="C:plasma membrane"/>
    <property type="evidence" value="ECO:0007669"/>
    <property type="project" value="UniProtKB-SubCell"/>
</dbReference>
<dbReference type="InterPro" id="IPR045584">
    <property type="entry name" value="Pilin-like"/>
</dbReference>
<keyword evidence="5" id="KW-0488">Methylation</keyword>
<evidence type="ECO:0000256" key="6">
    <source>
        <dbReference type="ARBA" id="ARBA00022519"/>
    </source>
</evidence>
<evidence type="ECO:0000256" key="9">
    <source>
        <dbReference type="ARBA" id="ARBA00023136"/>
    </source>
</evidence>
<evidence type="ECO:0000256" key="1">
    <source>
        <dbReference type="ARBA" id="ARBA00004377"/>
    </source>
</evidence>
<evidence type="ECO:0000256" key="4">
    <source>
        <dbReference type="ARBA" id="ARBA00022475"/>
    </source>
</evidence>
<dbReference type="InterPro" id="IPR013545">
    <property type="entry name" value="T2SS_protein-GspG_C"/>
</dbReference>
<dbReference type="Pfam" id="PF08334">
    <property type="entry name" value="T2SSG"/>
    <property type="match status" value="1"/>
</dbReference>
<evidence type="ECO:0000256" key="2">
    <source>
        <dbReference type="ARBA" id="ARBA00009984"/>
    </source>
</evidence>
<keyword evidence="7 10" id="KW-0812">Transmembrane</keyword>
<organism evidence="12 13">
    <name type="scientific">Pseudomonas asplenii</name>
    <dbReference type="NCBI Taxonomy" id="53407"/>
    <lineage>
        <taxon>Bacteria</taxon>
        <taxon>Pseudomonadati</taxon>
        <taxon>Pseudomonadota</taxon>
        <taxon>Gammaproteobacteria</taxon>
        <taxon>Pseudomonadales</taxon>
        <taxon>Pseudomonadaceae</taxon>
        <taxon>Pseudomonas</taxon>
    </lineage>
</organism>
<dbReference type="NCBIfam" id="TIGR02532">
    <property type="entry name" value="IV_pilin_GFxxxE"/>
    <property type="match status" value="1"/>
</dbReference>
<dbReference type="NCBIfam" id="TIGR01710">
    <property type="entry name" value="typeII_sec_gspG"/>
    <property type="match status" value="1"/>
</dbReference>
<dbReference type="InterPro" id="IPR010054">
    <property type="entry name" value="Type2_sec_GspG"/>
</dbReference>
<dbReference type="EMBL" id="LT629972">
    <property type="protein sequence ID" value="SEH98436.1"/>
    <property type="molecule type" value="Genomic_DNA"/>
</dbReference>
<feature type="domain" description="Type II secretion system protein GspG C-terminal" evidence="11">
    <location>
        <begin position="42"/>
        <end position="145"/>
    </location>
</feature>
<dbReference type="SUPFAM" id="SSF54523">
    <property type="entry name" value="Pili subunits"/>
    <property type="match status" value="1"/>
</dbReference>
<dbReference type="PANTHER" id="PTHR30093">
    <property type="entry name" value="GENERAL SECRETION PATHWAY PROTEIN G"/>
    <property type="match status" value="1"/>
</dbReference>
<gene>
    <name evidence="12" type="ORF">SAMN05216581_0998</name>
</gene>
<comment type="subcellular location">
    <subcellularLocation>
        <location evidence="1">Cell inner membrane</location>
        <topology evidence="1">Single-pass membrane protein</topology>
    </subcellularLocation>
</comment>
<dbReference type="Gene3D" id="3.30.700.10">
    <property type="entry name" value="Glycoprotein, Type 4 Pilin"/>
    <property type="match status" value="1"/>
</dbReference>
<dbReference type="Proteomes" id="UP000182272">
    <property type="component" value="Chromosome I"/>
</dbReference>
<evidence type="ECO:0000256" key="5">
    <source>
        <dbReference type="ARBA" id="ARBA00022481"/>
    </source>
</evidence>
<evidence type="ECO:0000313" key="13">
    <source>
        <dbReference type="Proteomes" id="UP000182272"/>
    </source>
</evidence>
<proteinExistence type="inferred from homology"/>
<name>A0A1H6MAE9_9PSED</name>
<dbReference type="OrthoDB" id="9795612at2"/>
<dbReference type="AlphaFoldDB" id="A0A1H6MAE9"/>